<dbReference type="GO" id="GO:0010181">
    <property type="term" value="F:FMN binding"/>
    <property type="evidence" value="ECO:0007669"/>
    <property type="project" value="InterPro"/>
</dbReference>
<evidence type="ECO:0000256" key="4">
    <source>
        <dbReference type="ARBA" id="ARBA00024042"/>
    </source>
</evidence>
<dbReference type="STRING" id="7574.A0A1S3I239"/>
<dbReference type="KEGG" id="lak:106159960"/>
<dbReference type="InterPro" id="IPR013785">
    <property type="entry name" value="Aldolase_TIM"/>
</dbReference>
<evidence type="ECO:0000256" key="5">
    <source>
        <dbReference type="ARBA" id="ARBA00029325"/>
    </source>
</evidence>
<dbReference type="Gene3D" id="3.20.20.70">
    <property type="entry name" value="Aldolase class I"/>
    <property type="match status" value="1"/>
</dbReference>
<dbReference type="GeneID" id="106159960"/>
<evidence type="ECO:0000313" key="10">
    <source>
        <dbReference type="Proteomes" id="UP000085678"/>
    </source>
</evidence>
<evidence type="ECO:0000256" key="7">
    <source>
        <dbReference type="PIRSR" id="PIRSR000138-1"/>
    </source>
</evidence>
<dbReference type="InterPro" id="IPR008259">
    <property type="entry name" value="FMN_hydac_DH_AS"/>
</dbReference>
<reference evidence="11" key="1">
    <citation type="submission" date="2025-08" db="UniProtKB">
        <authorList>
            <consortium name="RefSeq"/>
        </authorList>
    </citation>
    <scope>IDENTIFICATION</scope>
    <source>
        <tissue evidence="11">Gonads</tissue>
    </source>
</reference>
<dbReference type="GO" id="GO:0001561">
    <property type="term" value="P:fatty acid alpha-oxidation"/>
    <property type="evidence" value="ECO:0007669"/>
    <property type="project" value="TreeGrafter"/>
</dbReference>
<dbReference type="AlphaFoldDB" id="A0A1S3I239"/>
<name>A0A1S3I239_LINAN</name>
<dbReference type="RefSeq" id="XP_013391896.1">
    <property type="nucleotide sequence ID" value="XM_013536442.1"/>
</dbReference>
<dbReference type="PROSITE" id="PS51349">
    <property type="entry name" value="FMN_HYDROXY_ACID_DH_2"/>
    <property type="match status" value="1"/>
</dbReference>
<feature type="binding site" evidence="8">
    <location>
        <begin position="304"/>
        <end position="308"/>
    </location>
    <ligand>
        <name>FMN</name>
        <dbReference type="ChEBI" id="CHEBI:58210"/>
    </ligand>
</feature>
<evidence type="ECO:0000256" key="3">
    <source>
        <dbReference type="ARBA" id="ARBA00023002"/>
    </source>
</evidence>
<dbReference type="PROSITE" id="PS00557">
    <property type="entry name" value="FMN_HYDROXY_ACID_DH_1"/>
    <property type="match status" value="1"/>
</dbReference>
<feature type="binding site" evidence="8">
    <location>
        <position position="271"/>
    </location>
    <ligand>
        <name>FMN</name>
        <dbReference type="ChEBI" id="CHEBI:58210"/>
    </ligand>
</feature>
<dbReference type="Pfam" id="PF01070">
    <property type="entry name" value="FMN_dh"/>
    <property type="match status" value="1"/>
</dbReference>
<dbReference type="PANTHER" id="PTHR10578:SF149">
    <property type="entry name" value="2-HYDROXYACID OXIDASE 2"/>
    <property type="match status" value="1"/>
</dbReference>
<sequence length="384" mass="41817">MSRPMEMTSQDSITCAPVEEAKMADGDSIPVCLDDVEAIALKKMSKNAYDHYRSGADDQQTLGDNRAAFKRYRLRPMFLRQDVSTRDLATTIQGVPVDFPVGIAPTAVQRMAHPDGEVATARAAASVRSCMIFSTYATSRMEAVAADTPDGLRWFQLYVFKNQKQTEDLIRRAEQSGYRALVLTIDCYHSGTKRADIRNKFTLPKHLRTENLSDDGKPYDGVCGLGFAPLLWSDVKKLKSFTKLPVVVKGVLTGEDAVRAVESGVDGIMVSNHGGRQLDGVPASIDVLSEVVQAVQGRCEVYLDGGVRSGTDVLKALALGARAVFIGRPALYGLAYNGEAGVKLVLQMLRDELSLAMALAGCANIGDIQRSLVVHESRYLQPKL</sequence>
<keyword evidence="10" id="KW-1185">Reference proteome</keyword>
<dbReference type="PANTHER" id="PTHR10578">
    <property type="entry name" value="S -2-HYDROXY-ACID OXIDASE-RELATED"/>
    <property type="match status" value="1"/>
</dbReference>
<keyword evidence="8" id="KW-0288">FMN</keyword>
<gene>
    <name evidence="11" type="primary">LOC106159960</name>
</gene>
<dbReference type="InParanoid" id="A0A1S3I239"/>
<feature type="binding site" evidence="8">
    <location>
        <position position="249"/>
    </location>
    <ligand>
        <name>FMN</name>
        <dbReference type="ChEBI" id="CHEBI:58210"/>
    </ligand>
</feature>
<dbReference type="Proteomes" id="UP000085678">
    <property type="component" value="Unplaced"/>
</dbReference>
<evidence type="ECO:0000256" key="1">
    <source>
        <dbReference type="ARBA" id="ARBA00001917"/>
    </source>
</evidence>
<dbReference type="FunFam" id="3.20.20.70:FF:000056">
    <property type="entry name" value="hydroxyacid oxidase 2"/>
    <property type="match status" value="1"/>
</dbReference>
<evidence type="ECO:0000256" key="6">
    <source>
        <dbReference type="ARBA" id="ARBA00029327"/>
    </source>
</evidence>
<protein>
    <recommendedName>
        <fullName evidence="2">(S)-2-hydroxy-acid oxidase</fullName>
        <ecNumber evidence="2">1.1.3.15</ecNumber>
    </recommendedName>
</protein>
<evidence type="ECO:0000313" key="11">
    <source>
        <dbReference type="RefSeq" id="XP_013391896.1"/>
    </source>
</evidence>
<evidence type="ECO:0000259" key="9">
    <source>
        <dbReference type="PROSITE" id="PS51349"/>
    </source>
</evidence>
<feature type="binding site" evidence="8">
    <location>
        <begin position="105"/>
        <end position="107"/>
    </location>
    <ligand>
        <name>FMN</name>
        <dbReference type="ChEBI" id="CHEBI:58210"/>
    </ligand>
</feature>
<dbReference type="CDD" id="cd02809">
    <property type="entry name" value="alpha_hydroxyacid_oxid_FMN"/>
    <property type="match status" value="1"/>
</dbReference>
<feature type="active site" description="Proton acceptor" evidence="7">
    <location>
        <position position="273"/>
    </location>
</feature>
<feature type="binding site" evidence="8">
    <location>
        <position position="273"/>
    </location>
    <ligand>
        <name>glyoxylate</name>
        <dbReference type="ChEBI" id="CHEBI:36655"/>
    </ligand>
</feature>
<feature type="binding site" evidence="8">
    <location>
        <position position="184"/>
    </location>
    <ligand>
        <name>FMN</name>
        <dbReference type="ChEBI" id="CHEBI:58210"/>
    </ligand>
</feature>
<comment type="similarity">
    <text evidence="4">Belongs to the FMN-dependent alpha-hydroxy acid dehydrogenase family.</text>
</comment>
<comment type="cofactor">
    <cofactor evidence="1">
        <name>FMN</name>
        <dbReference type="ChEBI" id="CHEBI:58210"/>
    </cofactor>
</comment>
<dbReference type="InterPro" id="IPR012133">
    <property type="entry name" value="Alpha-hydoxy_acid_DH_FMN"/>
</dbReference>
<dbReference type="SUPFAM" id="SSF51395">
    <property type="entry name" value="FMN-linked oxidoreductases"/>
    <property type="match status" value="1"/>
</dbReference>
<feature type="binding site" evidence="8">
    <location>
        <position position="156"/>
    </location>
    <ligand>
        <name>FMN</name>
        <dbReference type="ChEBI" id="CHEBI:58210"/>
    </ligand>
</feature>
<feature type="binding site" evidence="8">
    <location>
        <begin position="327"/>
        <end position="328"/>
    </location>
    <ligand>
        <name>FMN</name>
        <dbReference type="ChEBI" id="CHEBI:58210"/>
    </ligand>
</feature>
<accession>A0A1S3I239</accession>
<dbReference type="GO" id="GO:0005782">
    <property type="term" value="C:peroxisomal matrix"/>
    <property type="evidence" value="ECO:0007669"/>
    <property type="project" value="TreeGrafter"/>
</dbReference>
<feature type="binding site" evidence="8">
    <location>
        <position position="158"/>
    </location>
    <ligand>
        <name>FMN</name>
        <dbReference type="ChEBI" id="CHEBI:58210"/>
    </ligand>
</feature>
<comment type="catalytic activity">
    <reaction evidence="6">
        <text>2-hydroxyoctanoate + O2 = 2-oxooctanoate + H2O2</text>
        <dbReference type="Rhea" id="RHEA:67940"/>
        <dbReference type="ChEBI" id="CHEBI:15379"/>
        <dbReference type="ChEBI" id="CHEBI:16240"/>
        <dbReference type="ChEBI" id="CHEBI:133514"/>
        <dbReference type="ChEBI" id="CHEBI:176689"/>
    </reaction>
    <physiologicalReaction direction="left-to-right" evidence="6">
        <dbReference type="Rhea" id="RHEA:67941"/>
    </physiologicalReaction>
</comment>
<dbReference type="OrthoDB" id="6274671at2759"/>
<comment type="catalytic activity">
    <reaction evidence="5">
        <text>a (2S)-2-hydroxycarboxylate + O2 = a 2-oxocarboxylate + H2O2</text>
        <dbReference type="Rhea" id="RHEA:16789"/>
        <dbReference type="ChEBI" id="CHEBI:15379"/>
        <dbReference type="ChEBI" id="CHEBI:16240"/>
        <dbReference type="ChEBI" id="CHEBI:35179"/>
        <dbReference type="ChEBI" id="CHEBI:58123"/>
        <dbReference type="EC" id="1.1.3.15"/>
    </reaction>
    <physiologicalReaction direction="left-to-right" evidence="5">
        <dbReference type="Rhea" id="RHEA:16790"/>
    </physiologicalReaction>
</comment>
<feature type="binding site" evidence="8">
    <location>
        <position position="276"/>
    </location>
    <ligand>
        <name>glyoxylate</name>
        <dbReference type="ChEBI" id="CHEBI:36655"/>
    </ligand>
</feature>
<dbReference type="InterPro" id="IPR000262">
    <property type="entry name" value="FMN-dep_DH"/>
</dbReference>
<evidence type="ECO:0000256" key="2">
    <source>
        <dbReference type="ARBA" id="ARBA00013087"/>
    </source>
</evidence>
<dbReference type="EC" id="1.1.3.15" evidence="2"/>
<organism evidence="10 11">
    <name type="scientific">Lingula anatina</name>
    <name type="common">Brachiopod</name>
    <name type="synonym">Lingula unguis</name>
    <dbReference type="NCBI Taxonomy" id="7574"/>
    <lineage>
        <taxon>Eukaryota</taxon>
        <taxon>Metazoa</taxon>
        <taxon>Spiralia</taxon>
        <taxon>Lophotrochozoa</taxon>
        <taxon>Brachiopoda</taxon>
        <taxon>Linguliformea</taxon>
        <taxon>Lingulata</taxon>
        <taxon>Lingulida</taxon>
        <taxon>Linguloidea</taxon>
        <taxon>Lingulidae</taxon>
        <taxon>Lingula</taxon>
    </lineage>
</organism>
<dbReference type="GO" id="GO:0003973">
    <property type="term" value="F:(S)-2-hydroxy-acid oxidase activity"/>
    <property type="evidence" value="ECO:0007669"/>
    <property type="project" value="UniProtKB-EC"/>
</dbReference>
<keyword evidence="3" id="KW-0560">Oxidoreductase</keyword>
<dbReference type="InterPro" id="IPR037396">
    <property type="entry name" value="FMN_HAD"/>
</dbReference>
<dbReference type="PIRSF" id="PIRSF000138">
    <property type="entry name" value="Al-hdrx_acd_dh"/>
    <property type="match status" value="1"/>
</dbReference>
<evidence type="ECO:0000256" key="8">
    <source>
        <dbReference type="PIRSR" id="PIRSR000138-2"/>
    </source>
</evidence>
<proteinExistence type="inferred from homology"/>
<dbReference type="FunCoup" id="A0A1S3I239">
    <property type="interactions" value="463"/>
</dbReference>
<feature type="domain" description="FMN hydroxy acid dehydrogenase" evidence="9">
    <location>
        <begin position="25"/>
        <end position="378"/>
    </location>
</feature>
<feature type="binding site" evidence="8">
    <location>
        <position position="134"/>
    </location>
    <ligand>
        <name>FMN</name>
        <dbReference type="ChEBI" id="CHEBI:58210"/>
    </ligand>
</feature>
<keyword evidence="8" id="KW-0285">Flavoprotein</keyword>